<name>A0A1G2D408_9BACT</name>
<accession>A0A1G2D408</accession>
<reference evidence="2 3" key="1">
    <citation type="journal article" date="2016" name="Nat. Commun.">
        <title>Thousands of microbial genomes shed light on interconnected biogeochemical processes in an aquifer system.</title>
        <authorList>
            <person name="Anantharaman K."/>
            <person name="Brown C.T."/>
            <person name="Hug L.A."/>
            <person name="Sharon I."/>
            <person name="Castelle C.J."/>
            <person name="Probst A.J."/>
            <person name="Thomas B.C."/>
            <person name="Singh A."/>
            <person name="Wilkins M.J."/>
            <person name="Karaoz U."/>
            <person name="Brodie E.L."/>
            <person name="Williams K.H."/>
            <person name="Hubbard S.S."/>
            <person name="Banfield J.F."/>
        </authorList>
    </citation>
    <scope>NUCLEOTIDE SEQUENCE [LARGE SCALE GENOMIC DNA]</scope>
</reference>
<gene>
    <name evidence="2" type="ORF">A3D65_02810</name>
</gene>
<evidence type="ECO:0000313" key="3">
    <source>
        <dbReference type="Proteomes" id="UP000177996"/>
    </source>
</evidence>
<comment type="caution">
    <text evidence="2">The sequence shown here is derived from an EMBL/GenBank/DDBJ whole genome shotgun (WGS) entry which is preliminary data.</text>
</comment>
<feature type="transmembrane region" description="Helical" evidence="1">
    <location>
        <begin position="12"/>
        <end position="35"/>
    </location>
</feature>
<dbReference type="AlphaFoldDB" id="A0A1G2D408"/>
<sequence length="160" mass="18674">MEFVKLFNKEKFQVFLLTCPATLPFAFWSHSWFVVNQRGQVSRWEIFLFQQKKHNKRWGHLHKDFYSPTRGLPIFVFAEDIPWQCVGLAGYLEGKKGSLAERVGDFVVDTPHNYPHCNNYYFSGPNSNSYTQWVIDHFPGCGLKLPTDAFGKDYQFAQPV</sequence>
<dbReference type="EMBL" id="MHLL01000039">
    <property type="protein sequence ID" value="OGZ08257.1"/>
    <property type="molecule type" value="Genomic_DNA"/>
</dbReference>
<evidence type="ECO:0000313" key="2">
    <source>
        <dbReference type="EMBL" id="OGZ08257.1"/>
    </source>
</evidence>
<evidence type="ECO:0008006" key="4">
    <source>
        <dbReference type="Google" id="ProtNLM"/>
    </source>
</evidence>
<dbReference type="Pfam" id="PF12570">
    <property type="entry name" value="DUF3750"/>
    <property type="match status" value="1"/>
</dbReference>
<keyword evidence="1" id="KW-1133">Transmembrane helix</keyword>
<keyword evidence="1" id="KW-0472">Membrane</keyword>
<dbReference type="InterPro" id="IPR022224">
    <property type="entry name" value="DUF3750"/>
</dbReference>
<protein>
    <recommendedName>
        <fullName evidence="4">DUF3750 domain-containing protein</fullName>
    </recommendedName>
</protein>
<organism evidence="2 3">
    <name type="scientific">Candidatus Lloydbacteria bacterium RIFCSPHIGHO2_02_FULL_50_13</name>
    <dbReference type="NCBI Taxonomy" id="1798661"/>
    <lineage>
        <taxon>Bacteria</taxon>
        <taxon>Candidatus Lloydiibacteriota</taxon>
    </lineage>
</organism>
<evidence type="ECO:0000256" key="1">
    <source>
        <dbReference type="SAM" id="Phobius"/>
    </source>
</evidence>
<dbReference type="Proteomes" id="UP000177996">
    <property type="component" value="Unassembled WGS sequence"/>
</dbReference>
<proteinExistence type="predicted"/>
<keyword evidence="1" id="KW-0812">Transmembrane</keyword>